<dbReference type="EMBL" id="OW240913">
    <property type="protein sequence ID" value="CAH2250175.1"/>
    <property type="molecule type" value="Genomic_DNA"/>
</dbReference>
<organism evidence="1 2">
    <name type="scientific">Pelobates cultripes</name>
    <name type="common">Western spadefoot toad</name>
    <dbReference type="NCBI Taxonomy" id="61616"/>
    <lineage>
        <taxon>Eukaryota</taxon>
        <taxon>Metazoa</taxon>
        <taxon>Chordata</taxon>
        <taxon>Craniata</taxon>
        <taxon>Vertebrata</taxon>
        <taxon>Euteleostomi</taxon>
        <taxon>Amphibia</taxon>
        <taxon>Batrachia</taxon>
        <taxon>Anura</taxon>
        <taxon>Pelobatoidea</taxon>
        <taxon>Pelobatidae</taxon>
        <taxon>Pelobates</taxon>
    </lineage>
</organism>
<gene>
    <name evidence="1" type="ORF">PECUL_23A042433</name>
</gene>
<evidence type="ECO:0000313" key="1">
    <source>
        <dbReference type="EMBL" id="CAH2250175.1"/>
    </source>
</evidence>
<evidence type="ECO:0008006" key="3">
    <source>
        <dbReference type="Google" id="ProtNLM"/>
    </source>
</evidence>
<proteinExistence type="predicted"/>
<sequence length="133" mass="15339">EQRHKTDPTSHTLQLLQNTRINIRQLLIDDTARALTWRKRTYYNKSNKMDTLLARTLRPRTQHPHITKIRAPDGTLKTSPTEIAQTFSTFYTTLYNHSPQDDTTITAANQKITDFLTQLNLPKLHTAAITELA</sequence>
<protein>
    <recommendedName>
        <fullName evidence="3">Reverse transcriptase</fullName>
    </recommendedName>
</protein>
<feature type="non-terminal residue" evidence="1">
    <location>
        <position position="133"/>
    </location>
</feature>
<reference evidence="1" key="1">
    <citation type="submission" date="2022-03" db="EMBL/GenBank/DDBJ databases">
        <authorList>
            <person name="Alioto T."/>
            <person name="Alioto T."/>
            <person name="Gomez Garrido J."/>
        </authorList>
    </citation>
    <scope>NUCLEOTIDE SEQUENCE</scope>
</reference>
<feature type="non-terminal residue" evidence="1">
    <location>
        <position position="1"/>
    </location>
</feature>
<evidence type="ECO:0000313" key="2">
    <source>
        <dbReference type="Proteomes" id="UP001295444"/>
    </source>
</evidence>
<accession>A0AAD1RDT6</accession>
<dbReference type="AlphaFoldDB" id="A0AAD1RDT6"/>
<keyword evidence="2" id="KW-1185">Reference proteome</keyword>
<name>A0AAD1RDT6_PELCU</name>
<dbReference type="Proteomes" id="UP001295444">
    <property type="component" value="Chromosome 02"/>
</dbReference>